<dbReference type="HOGENOM" id="CLU_107144_1_1_11"/>
<dbReference type="InterPro" id="IPR036390">
    <property type="entry name" value="WH_DNA-bd_sf"/>
</dbReference>
<evidence type="ECO:0000313" key="4">
    <source>
        <dbReference type="Proteomes" id="UP000025229"/>
    </source>
</evidence>
<dbReference type="EMBL" id="JAWXXX010000001">
    <property type="protein sequence ID" value="MDX5894736.1"/>
    <property type="molecule type" value="Genomic_DNA"/>
</dbReference>
<proteinExistence type="predicted"/>
<dbReference type="Proteomes" id="UP000025229">
    <property type="component" value="Chromosome"/>
</dbReference>
<dbReference type="AlphaFoldDB" id="A0A023X4D4"/>
<dbReference type="Proteomes" id="UP001281130">
    <property type="component" value="Unassembled WGS sequence"/>
</dbReference>
<keyword evidence="4" id="KW-1185">Reference proteome</keyword>
<dbReference type="PANTHER" id="PTHR33221:SF5">
    <property type="entry name" value="HTH-TYPE TRANSCRIPTIONAL REGULATOR ISCR"/>
    <property type="match status" value="1"/>
</dbReference>
<dbReference type="InterPro" id="IPR036388">
    <property type="entry name" value="WH-like_DNA-bd_sf"/>
</dbReference>
<dbReference type="PANTHER" id="PTHR33221">
    <property type="entry name" value="WINGED HELIX-TURN-HELIX TRANSCRIPTIONAL REGULATOR, RRF2 FAMILY"/>
    <property type="match status" value="1"/>
</dbReference>
<reference evidence="3" key="2">
    <citation type="submission" date="2023-11" db="EMBL/GenBank/DDBJ databases">
        <title>MicrobeMod: A computational toolkit for identifying prokaryotic methylation and restriction-modification with nanopore sequencing.</title>
        <authorList>
            <person name="Crits-Christoph A."/>
            <person name="Kang S.C."/>
            <person name="Lee H."/>
            <person name="Ostrov N."/>
        </authorList>
    </citation>
    <scope>NUCLEOTIDE SEQUENCE</scope>
    <source>
        <strain evidence="3">ATCC 51242</strain>
    </source>
</reference>
<dbReference type="STRING" id="42256.RradSPS_2049"/>
<dbReference type="PROSITE" id="PS51197">
    <property type="entry name" value="HTH_RRF2_2"/>
    <property type="match status" value="1"/>
</dbReference>
<dbReference type="PATRIC" id="fig|42256.3.peg.2086"/>
<dbReference type="eggNOG" id="COG1959">
    <property type="taxonomic scope" value="Bacteria"/>
</dbReference>
<sequence length="154" mass="16958">MQVSARTDYALKATAELARASVEGSGPMKGEVISERQAIPKKFMENILLDLKRSGIVRAQRGASGGYWLARPADEINLAEIIRTVEGPLANVRGEWPELVEYTGAAEHLREVWIAVRANLRAVLEHVTLADLVEGNLPQVVNDLTSDPEAWVHH</sequence>
<dbReference type="NCBIfam" id="TIGR00738">
    <property type="entry name" value="rrf2_super"/>
    <property type="match status" value="1"/>
</dbReference>
<gene>
    <name evidence="2" type="ORF">RradSPS_2049</name>
    <name evidence="3" type="ORF">SIL72_11960</name>
</gene>
<dbReference type="Pfam" id="PF02082">
    <property type="entry name" value="Rrf2"/>
    <property type="match status" value="1"/>
</dbReference>
<dbReference type="SUPFAM" id="SSF46785">
    <property type="entry name" value="Winged helix' DNA-binding domain"/>
    <property type="match status" value="1"/>
</dbReference>
<keyword evidence="1" id="KW-0238">DNA-binding</keyword>
<dbReference type="EMBL" id="CP007514">
    <property type="protein sequence ID" value="AHY47332.1"/>
    <property type="molecule type" value="Genomic_DNA"/>
</dbReference>
<dbReference type="KEGG" id="rrd:RradSPS_2049"/>
<name>A0A023X4D4_RUBRA</name>
<evidence type="ECO:0000313" key="3">
    <source>
        <dbReference type="EMBL" id="MDX5894736.1"/>
    </source>
</evidence>
<dbReference type="InterPro" id="IPR000944">
    <property type="entry name" value="Tscrpt_reg_Rrf2"/>
</dbReference>
<dbReference type="GO" id="GO:0003677">
    <property type="term" value="F:DNA binding"/>
    <property type="evidence" value="ECO:0007669"/>
    <property type="project" value="UniProtKB-KW"/>
</dbReference>
<dbReference type="OrthoDB" id="9808360at2"/>
<accession>A0A023X4D4</accession>
<protein>
    <submittedName>
        <fullName evidence="2">Rrf2 family protein</fullName>
    </submittedName>
    <submittedName>
        <fullName evidence="3">Rrf2 family transcriptional regulator</fullName>
    </submittedName>
</protein>
<dbReference type="GO" id="GO:0005829">
    <property type="term" value="C:cytosol"/>
    <property type="evidence" value="ECO:0007669"/>
    <property type="project" value="TreeGrafter"/>
</dbReference>
<reference evidence="2 4" key="1">
    <citation type="submission" date="2014-03" db="EMBL/GenBank/DDBJ databases">
        <title>Complete genome sequence of the Radio-Resistant Rubrobacter radiotolerans RSPS-4.</title>
        <authorList>
            <person name="Egas C.C."/>
            <person name="Barroso C.C."/>
            <person name="Froufe H.J.C."/>
            <person name="Pacheco J.J."/>
            <person name="Albuquerque L.L."/>
            <person name="da Costa M.M.S."/>
        </authorList>
    </citation>
    <scope>NUCLEOTIDE SEQUENCE [LARGE SCALE GENOMIC DNA]</scope>
    <source>
        <strain evidence="2 4">RSPS-4</strain>
    </source>
</reference>
<dbReference type="Gene3D" id="1.10.10.10">
    <property type="entry name" value="Winged helix-like DNA-binding domain superfamily/Winged helix DNA-binding domain"/>
    <property type="match status" value="1"/>
</dbReference>
<dbReference type="RefSeq" id="WP_038682492.1">
    <property type="nucleotide sequence ID" value="NZ_CP007514.1"/>
</dbReference>
<dbReference type="GO" id="GO:0003700">
    <property type="term" value="F:DNA-binding transcription factor activity"/>
    <property type="evidence" value="ECO:0007669"/>
    <property type="project" value="TreeGrafter"/>
</dbReference>
<dbReference type="PROSITE" id="PS01332">
    <property type="entry name" value="HTH_RRF2_1"/>
    <property type="match status" value="1"/>
</dbReference>
<evidence type="ECO:0000256" key="1">
    <source>
        <dbReference type="ARBA" id="ARBA00023125"/>
    </source>
</evidence>
<dbReference type="InterPro" id="IPR030489">
    <property type="entry name" value="TR_Rrf2-type_CS"/>
</dbReference>
<evidence type="ECO:0000313" key="2">
    <source>
        <dbReference type="EMBL" id="AHY47332.1"/>
    </source>
</evidence>
<organism evidence="2 4">
    <name type="scientific">Rubrobacter radiotolerans</name>
    <name type="common">Arthrobacter radiotolerans</name>
    <dbReference type="NCBI Taxonomy" id="42256"/>
    <lineage>
        <taxon>Bacteria</taxon>
        <taxon>Bacillati</taxon>
        <taxon>Actinomycetota</taxon>
        <taxon>Rubrobacteria</taxon>
        <taxon>Rubrobacterales</taxon>
        <taxon>Rubrobacteraceae</taxon>
        <taxon>Rubrobacter</taxon>
    </lineage>
</organism>